<protein>
    <submittedName>
        <fullName evidence="1">Uncharacterized protein</fullName>
    </submittedName>
</protein>
<dbReference type="AlphaFoldDB" id="A0A8J8NCY5"/>
<evidence type="ECO:0000313" key="2">
    <source>
        <dbReference type="Proteomes" id="UP000785679"/>
    </source>
</evidence>
<comment type="caution">
    <text evidence="1">The sequence shown here is derived from an EMBL/GenBank/DDBJ whole genome shotgun (WGS) entry which is preliminary data.</text>
</comment>
<keyword evidence="2" id="KW-1185">Reference proteome</keyword>
<name>A0A8J8NCY5_HALGN</name>
<gene>
    <name evidence="1" type="ORF">FGO68_gene17376</name>
</gene>
<reference evidence="1" key="1">
    <citation type="submission" date="2019-06" db="EMBL/GenBank/DDBJ databases">
        <authorList>
            <person name="Zheng W."/>
        </authorList>
    </citation>
    <scope>NUCLEOTIDE SEQUENCE</scope>
    <source>
        <strain evidence="1">QDHG01</strain>
    </source>
</reference>
<sequence>MQQKSKSLFTRYLIKYDWKLCWLITKVGRGGVSNKHLMQNLLESPARHNSFCSRGYFHLLYNFLLLCSVGG</sequence>
<proteinExistence type="predicted"/>
<dbReference type="EMBL" id="RRYP01021283">
    <property type="protein sequence ID" value="TNV72698.1"/>
    <property type="molecule type" value="Genomic_DNA"/>
</dbReference>
<dbReference type="Proteomes" id="UP000785679">
    <property type="component" value="Unassembled WGS sequence"/>
</dbReference>
<accession>A0A8J8NCY5</accession>
<organism evidence="1 2">
    <name type="scientific">Halteria grandinella</name>
    <dbReference type="NCBI Taxonomy" id="5974"/>
    <lineage>
        <taxon>Eukaryota</taxon>
        <taxon>Sar</taxon>
        <taxon>Alveolata</taxon>
        <taxon>Ciliophora</taxon>
        <taxon>Intramacronucleata</taxon>
        <taxon>Spirotrichea</taxon>
        <taxon>Stichotrichia</taxon>
        <taxon>Sporadotrichida</taxon>
        <taxon>Halteriidae</taxon>
        <taxon>Halteria</taxon>
    </lineage>
</organism>
<evidence type="ECO:0000313" key="1">
    <source>
        <dbReference type="EMBL" id="TNV72698.1"/>
    </source>
</evidence>